<dbReference type="Pfam" id="PF13280">
    <property type="entry name" value="WYL"/>
    <property type="match status" value="1"/>
</dbReference>
<dbReference type="PROSITE" id="PS52050">
    <property type="entry name" value="WYL"/>
    <property type="match status" value="1"/>
</dbReference>
<evidence type="ECO:0000259" key="2">
    <source>
        <dbReference type="Pfam" id="PF08279"/>
    </source>
</evidence>
<name>A0AA41QNP9_9HYPH</name>
<dbReference type="SUPFAM" id="SSF46785">
    <property type="entry name" value="Winged helix' DNA-binding domain"/>
    <property type="match status" value="1"/>
</dbReference>
<reference evidence="4" key="1">
    <citation type="submission" date="2022-03" db="EMBL/GenBank/DDBJ databases">
        <title>The complete genome sequence of a Methyloterrigena soli.</title>
        <authorList>
            <person name="Zi Z."/>
        </authorList>
    </citation>
    <scope>NUCLEOTIDE SEQUENCE</scope>
    <source>
        <strain evidence="4">M48</strain>
    </source>
</reference>
<dbReference type="EMBL" id="JALAZD010000001">
    <property type="protein sequence ID" value="MCI0128197.1"/>
    <property type="molecule type" value="Genomic_DNA"/>
</dbReference>
<evidence type="ECO:0000313" key="5">
    <source>
        <dbReference type="Proteomes" id="UP001156140"/>
    </source>
</evidence>
<dbReference type="InterPro" id="IPR013196">
    <property type="entry name" value="HTH_11"/>
</dbReference>
<evidence type="ECO:0000313" key="4">
    <source>
        <dbReference type="EMBL" id="MCI0128197.1"/>
    </source>
</evidence>
<feature type="compositionally biased region" description="Polar residues" evidence="1">
    <location>
        <begin position="228"/>
        <end position="242"/>
    </location>
</feature>
<organism evidence="4 5">
    <name type="scientific">Paradevosia shaoguanensis</name>
    <dbReference type="NCBI Taxonomy" id="1335043"/>
    <lineage>
        <taxon>Bacteria</taxon>
        <taxon>Pseudomonadati</taxon>
        <taxon>Pseudomonadota</taxon>
        <taxon>Alphaproteobacteria</taxon>
        <taxon>Hyphomicrobiales</taxon>
        <taxon>Devosiaceae</taxon>
        <taxon>Paradevosia</taxon>
    </lineage>
</organism>
<dbReference type="InterPro" id="IPR051534">
    <property type="entry name" value="CBASS_pafABC_assoc_protein"/>
</dbReference>
<sequence length="256" mass="28643">MSRSDRLFRLLQAMRVMPAPITAARLAEETGVSLRSLYRDIDSLRAAGARIEGERGYGYRLIEDYALPPQTFDRTEIEAIALGLAEVRHMGDPALAKAAAAVLAKISATLPDDGEQQLFHAISRVYRPDARFAPAAELDLIRQACWREEALAIHYVDKSGATSERTIYPLAIVYADRTLTVLSWCCLRQDFRMFAPNRITRLAQTGQSFRPQRAALLRTYLAQLEARSGSSAPERTVDSISDSPRLRRPQIRPEPS</sequence>
<evidence type="ECO:0000259" key="3">
    <source>
        <dbReference type="Pfam" id="PF13280"/>
    </source>
</evidence>
<gene>
    <name evidence="4" type="ORF">ML536_15310</name>
</gene>
<proteinExistence type="predicted"/>
<feature type="domain" description="Helix-turn-helix type 11" evidence="2">
    <location>
        <begin position="6"/>
        <end position="60"/>
    </location>
</feature>
<dbReference type="Pfam" id="PF08279">
    <property type="entry name" value="HTH_11"/>
    <property type="match status" value="1"/>
</dbReference>
<dbReference type="PANTHER" id="PTHR34580">
    <property type="match status" value="1"/>
</dbReference>
<feature type="domain" description="WYL" evidence="3">
    <location>
        <begin position="138"/>
        <end position="202"/>
    </location>
</feature>
<dbReference type="InterPro" id="IPR036390">
    <property type="entry name" value="WH_DNA-bd_sf"/>
</dbReference>
<feature type="region of interest" description="Disordered" evidence="1">
    <location>
        <begin position="228"/>
        <end position="256"/>
    </location>
</feature>
<dbReference type="AlphaFoldDB" id="A0AA41QNP9"/>
<dbReference type="InterPro" id="IPR026881">
    <property type="entry name" value="WYL_dom"/>
</dbReference>
<keyword evidence="5" id="KW-1185">Reference proteome</keyword>
<protein>
    <submittedName>
        <fullName evidence="4">YafY family transcriptional regulator</fullName>
    </submittedName>
</protein>
<evidence type="ECO:0000256" key="1">
    <source>
        <dbReference type="SAM" id="MobiDB-lite"/>
    </source>
</evidence>
<dbReference type="RefSeq" id="WP_281736393.1">
    <property type="nucleotide sequence ID" value="NZ_JAKETQ010000001.1"/>
</dbReference>
<dbReference type="Proteomes" id="UP001156140">
    <property type="component" value="Unassembled WGS sequence"/>
</dbReference>
<dbReference type="PANTHER" id="PTHR34580:SF3">
    <property type="entry name" value="PROTEIN PAFB"/>
    <property type="match status" value="1"/>
</dbReference>
<dbReference type="InterPro" id="IPR036388">
    <property type="entry name" value="WH-like_DNA-bd_sf"/>
</dbReference>
<dbReference type="Gene3D" id="1.10.10.10">
    <property type="entry name" value="Winged helix-like DNA-binding domain superfamily/Winged helix DNA-binding domain"/>
    <property type="match status" value="1"/>
</dbReference>
<comment type="caution">
    <text evidence="4">The sequence shown here is derived from an EMBL/GenBank/DDBJ whole genome shotgun (WGS) entry which is preliminary data.</text>
</comment>
<accession>A0AA41QNP9</accession>